<accession>A0A286HUZ1</accession>
<dbReference type="SUPFAM" id="SSF103190">
    <property type="entry name" value="Sensory domain-like"/>
    <property type="match status" value="1"/>
</dbReference>
<dbReference type="GO" id="GO:0006935">
    <property type="term" value="P:chemotaxis"/>
    <property type="evidence" value="ECO:0007669"/>
    <property type="project" value="UniProtKB-KW"/>
</dbReference>
<comment type="subcellular location">
    <subcellularLocation>
        <location evidence="1">Membrane</location>
    </subcellularLocation>
</comment>
<dbReference type="InterPro" id="IPR003660">
    <property type="entry name" value="HAMP_dom"/>
</dbReference>
<feature type="domain" description="HAMP" evidence="7">
    <location>
        <begin position="309"/>
        <end position="358"/>
    </location>
</feature>
<feature type="transmembrane region" description="Helical" evidence="5">
    <location>
        <begin position="283"/>
        <end position="302"/>
    </location>
</feature>
<reference evidence="9" key="1">
    <citation type="submission" date="2017-08" db="EMBL/GenBank/DDBJ databases">
        <authorList>
            <person name="Varghese N."/>
            <person name="Submissions S."/>
        </authorList>
    </citation>
    <scope>NUCLEOTIDE SEQUENCE [LARGE SCALE GENOMIC DNA]</scope>
    <source>
        <strain evidence="9">KCTC 23107</strain>
    </source>
</reference>
<evidence type="ECO:0000256" key="1">
    <source>
        <dbReference type="ARBA" id="ARBA00004370"/>
    </source>
</evidence>
<dbReference type="InterPro" id="IPR029151">
    <property type="entry name" value="Sensor-like_sf"/>
</dbReference>
<feature type="domain" description="Methyl-accepting transducer" evidence="6">
    <location>
        <begin position="443"/>
        <end position="672"/>
    </location>
</feature>
<keyword evidence="2" id="KW-0145">Chemotaxis</keyword>
<dbReference type="InterPro" id="IPR029150">
    <property type="entry name" value="dCache_3"/>
</dbReference>
<dbReference type="PANTHER" id="PTHR43531:SF11">
    <property type="entry name" value="METHYL-ACCEPTING CHEMOTAXIS PROTEIN 3"/>
    <property type="match status" value="1"/>
</dbReference>
<evidence type="ECO:0000256" key="4">
    <source>
        <dbReference type="PROSITE-ProRule" id="PRU00284"/>
    </source>
</evidence>
<dbReference type="Pfam" id="PF00672">
    <property type="entry name" value="HAMP"/>
    <property type="match status" value="1"/>
</dbReference>
<evidence type="ECO:0000313" key="9">
    <source>
        <dbReference type="Proteomes" id="UP000219465"/>
    </source>
</evidence>
<keyword evidence="4" id="KW-0807">Transducer</keyword>
<dbReference type="SUPFAM" id="SSF58104">
    <property type="entry name" value="Methyl-accepting chemotaxis protein (MCP) signaling domain"/>
    <property type="match status" value="1"/>
</dbReference>
<dbReference type="EMBL" id="OCPC01000001">
    <property type="protein sequence ID" value="SOE11628.1"/>
    <property type="molecule type" value="Genomic_DNA"/>
</dbReference>
<comment type="similarity">
    <text evidence="3">Belongs to the methyl-accepting chemotaxis (MCP) protein family.</text>
</comment>
<dbReference type="GO" id="GO:0016020">
    <property type="term" value="C:membrane"/>
    <property type="evidence" value="ECO:0007669"/>
    <property type="project" value="UniProtKB-SubCell"/>
</dbReference>
<dbReference type="FunFam" id="1.10.287.950:FF:000001">
    <property type="entry name" value="Methyl-accepting chemotaxis sensory transducer"/>
    <property type="match status" value="1"/>
</dbReference>
<dbReference type="InterPro" id="IPR051310">
    <property type="entry name" value="MCP_chemotaxis"/>
</dbReference>
<organism evidence="8 9">
    <name type="scientific">Hoeflea halophila</name>
    <dbReference type="NCBI Taxonomy" id="714899"/>
    <lineage>
        <taxon>Bacteria</taxon>
        <taxon>Pseudomonadati</taxon>
        <taxon>Pseudomonadota</taxon>
        <taxon>Alphaproteobacteria</taxon>
        <taxon>Hyphomicrobiales</taxon>
        <taxon>Rhizobiaceae</taxon>
        <taxon>Hoeflea</taxon>
    </lineage>
</organism>
<dbReference type="GO" id="GO:0007165">
    <property type="term" value="P:signal transduction"/>
    <property type="evidence" value="ECO:0007669"/>
    <property type="project" value="UniProtKB-KW"/>
</dbReference>
<dbReference type="Gene3D" id="1.10.287.950">
    <property type="entry name" value="Methyl-accepting chemotaxis protein"/>
    <property type="match status" value="1"/>
</dbReference>
<dbReference type="Gene3D" id="1.10.8.500">
    <property type="entry name" value="HAMP domain in histidine kinase"/>
    <property type="match status" value="1"/>
</dbReference>
<dbReference type="CDD" id="cd11386">
    <property type="entry name" value="MCP_signal"/>
    <property type="match status" value="1"/>
</dbReference>
<feature type="domain" description="HAMP" evidence="7">
    <location>
        <begin position="386"/>
        <end position="438"/>
    </location>
</feature>
<dbReference type="InterPro" id="IPR004089">
    <property type="entry name" value="MCPsignal_dom"/>
</dbReference>
<dbReference type="PROSITE" id="PS50111">
    <property type="entry name" value="CHEMOTAXIS_TRANSDUC_2"/>
    <property type="match status" value="1"/>
</dbReference>
<evidence type="ECO:0000259" key="6">
    <source>
        <dbReference type="PROSITE" id="PS50111"/>
    </source>
</evidence>
<dbReference type="PANTHER" id="PTHR43531">
    <property type="entry name" value="PROTEIN ICFG"/>
    <property type="match status" value="1"/>
</dbReference>
<dbReference type="SMART" id="SM00283">
    <property type="entry name" value="MA"/>
    <property type="match status" value="1"/>
</dbReference>
<proteinExistence type="inferred from homology"/>
<keyword evidence="5" id="KW-1133">Transmembrane helix</keyword>
<gene>
    <name evidence="8" type="ORF">SAMN05877838_0849</name>
</gene>
<dbReference type="Pfam" id="PF14827">
    <property type="entry name" value="dCache_3"/>
    <property type="match status" value="1"/>
</dbReference>
<keyword evidence="9" id="KW-1185">Reference proteome</keyword>
<dbReference type="Proteomes" id="UP000219465">
    <property type="component" value="Unassembled WGS sequence"/>
</dbReference>
<dbReference type="PROSITE" id="PS50885">
    <property type="entry name" value="HAMP"/>
    <property type="match status" value="2"/>
</dbReference>
<evidence type="ECO:0000256" key="5">
    <source>
        <dbReference type="SAM" id="Phobius"/>
    </source>
</evidence>
<dbReference type="OrthoDB" id="3289104at2"/>
<evidence type="ECO:0000256" key="3">
    <source>
        <dbReference type="ARBA" id="ARBA00029447"/>
    </source>
</evidence>
<dbReference type="AlphaFoldDB" id="A0A286HUZ1"/>
<dbReference type="RefSeq" id="WP_097105328.1">
    <property type="nucleotide sequence ID" value="NZ_OCPC01000001.1"/>
</dbReference>
<dbReference type="CDD" id="cd06225">
    <property type="entry name" value="HAMP"/>
    <property type="match status" value="1"/>
</dbReference>
<sequence>MIKMNISSKFNTLLFGGALISAIAVAGTVYSLSERFVSQAMQDKLASVETEFQSELSASQRAATMLAKLVAEQQSVRQSFAALDRDTLATEFKNSFEMLKSEYDVRQFQFHLPPATSFLRVHKPEKFGDDLSGFRNTVLQVNSTKASLSGLEAGVAGIGIRGLAPISHDGKHIGSVEFGLSLHSGFVEKFTRNTGNPAAIYAISSEGLKEIGTTLPPGLDPMKSLGLADLNGKRVAFETMPGTEGVYANTVFPIADVSGNTIGVAVVAVDRSDYNAIAIAGQWAAAAVFLLMILIAGAISLISRPMIYRPLASMTDYMGLLAKGDLKTEVPFTKRSDELGSMAKAVEVFRSSAQRNIDLENEAEETRFASEEERAANEAEKARQAQQLQEAVSALAEGLGKLAEGNLAFRITKPFPVTLEAVRRDFNTSIESLETAFATISTSSGNIGQGTAEIRSSTDNLSRRTEQQAASLEQTAAALEEITSTVQAAHRRATEIGRMVGEASSVASESETIVSDTVTAMSEIETSSRQVAQIIGVINEIAFQTNLLALNAGVEAARAGEAGRGFAVVAQEVRELAQRSATAAKEINTLLEKSEAHVQSGVTLVTRTGEALQKIGGHVQSINSNVSAMVTSSQEQSSGIQEINTAVNQMDQVTQQNAAMVEETTAAVHTVFGETESLNQAISRFQISGQAGSQPAHAPRARAA</sequence>
<dbReference type="Pfam" id="PF00015">
    <property type="entry name" value="MCPsignal"/>
    <property type="match status" value="1"/>
</dbReference>
<protein>
    <submittedName>
        <fullName evidence="8">Methyl-accepting chemotaxis protein</fullName>
    </submittedName>
</protein>
<name>A0A286HUZ1_9HYPH</name>
<evidence type="ECO:0000313" key="8">
    <source>
        <dbReference type="EMBL" id="SOE11628.1"/>
    </source>
</evidence>
<keyword evidence="5" id="KW-0472">Membrane</keyword>
<keyword evidence="5" id="KW-0812">Transmembrane</keyword>
<evidence type="ECO:0000259" key="7">
    <source>
        <dbReference type="PROSITE" id="PS50885"/>
    </source>
</evidence>
<evidence type="ECO:0000256" key="2">
    <source>
        <dbReference type="ARBA" id="ARBA00022500"/>
    </source>
</evidence>
<dbReference type="SMART" id="SM00304">
    <property type="entry name" value="HAMP"/>
    <property type="match status" value="2"/>
</dbReference>